<keyword evidence="2" id="KW-1185">Reference proteome</keyword>
<name>A0A4C1YYH5_EUMVA</name>
<proteinExistence type="predicted"/>
<dbReference type="AlphaFoldDB" id="A0A4C1YYH5"/>
<gene>
    <name evidence="1" type="ORF">EVAR_61774_1</name>
</gene>
<sequence length="118" mass="13870">MHRPMEWKRDRCVTSRTLRPILPLYCSALSLARLAQVERDNESCFFVKRVCQPSRSKSSPPPMDARNSGESIVRFRSFRKELNILCSNYYKMKILGDFPIQLDGKSPKIFIPDDHFRF</sequence>
<dbReference type="EMBL" id="BGZK01001508">
    <property type="protein sequence ID" value="GBP81376.1"/>
    <property type="molecule type" value="Genomic_DNA"/>
</dbReference>
<accession>A0A4C1YYH5</accession>
<comment type="caution">
    <text evidence="1">The sequence shown here is derived from an EMBL/GenBank/DDBJ whole genome shotgun (WGS) entry which is preliminary data.</text>
</comment>
<evidence type="ECO:0000313" key="1">
    <source>
        <dbReference type="EMBL" id="GBP81376.1"/>
    </source>
</evidence>
<dbReference type="Proteomes" id="UP000299102">
    <property type="component" value="Unassembled WGS sequence"/>
</dbReference>
<reference evidence="1 2" key="1">
    <citation type="journal article" date="2019" name="Commun. Biol.">
        <title>The bagworm genome reveals a unique fibroin gene that provides high tensile strength.</title>
        <authorList>
            <person name="Kono N."/>
            <person name="Nakamura H."/>
            <person name="Ohtoshi R."/>
            <person name="Tomita M."/>
            <person name="Numata K."/>
            <person name="Arakawa K."/>
        </authorList>
    </citation>
    <scope>NUCLEOTIDE SEQUENCE [LARGE SCALE GENOMIC DNA]</scope>
</reference>
<organism evidence="1 2">
    <name type="scientific">Eumeta variegata</name>
    <name type="common">Bagworm moth</name>
    <name type="synonym">Eumeta japonica</name>
    <dbReference type="NCBI Taxonomy" id="151549"/>
    <lineage>
        <taxon>Eukaryota</taxon>
        <taxon>Metazoa</taxon>
        <taxon>Ecdysozoa</taxon>
        <taxon>Arthropoda</taxon>
        <taxon>Hexapoda</taxon>
        <taxon>Insecta</taxon>
        <taxon>Pterygota</taxon>
        <taxon>Neoptera</taxon>
        <taxon>Endopterygota</taxon>
        <taxon>Lepidoptera</taxon>
        <taxon>Glossata</taxon>
        <taxon>Ditrysia</taxon>
        <taxon>Tineoidea</taxon>
        <taxon>Psychidae</taxon>
        <taxon>Oiketicinae</taxon>
        <taxon>Eumeta</taxon>
    </lineage>
</organism>
<dbReference type="OrthoDB" id="6931130at2759"/>
<evidence type="ECO:0000313" key="2">
    <source>
        <dbReference type="Proteomes" id="UP000299102"/>
    </source>
</evidence>
<protein>
    <submittedName>
        <fullName evidence="1">Uncharacterized protein</fullName>
    </submittedName>
</protein>